<dbReference type="SUPFAM" id="SSF54909">
    <property type="entry name" value="Dimeric alpha+beta barrel"/>
    <property type="match status" value="1"/>
</dbReference>
<dbReference type="PANTHER" id="PTHR33606:SF3">
    <property type="entry name" value="PROTEIN YCII"/>
    <property type="match status" value="1"/>
</dbReference>
<proteinExistence type="inferred from homology"/>
<evidence type="ECO:0000256" key="1">
    <source>
        <dbReference type="ARBA" id="ARBA00007689"/>
    </source>
</evidence>
<dbReference type="AlphaFoldDB" id="A0A0H2M321"/>
<dbReference type="NCBIfam" id="NF009508">
    <property type="entry name" value="PRK12866.1"/>
    <property type="match status" value="1"/>
</dbReference>
<evidence type="ECO:0000313" key="4">
    <source>
        <dbReference type="Proteomes" id="UP000035170"/>
    </source>
</evidence>
<keyword evidence="4" id="KW-1185">Reference proteome</keyword>
<dbReference type="Pfam" id="PF03795">
    <property type="entry name" value="YCII"/>
    <property type="match status" value="1"/>
</dbReference>
<dbReference type="PATRIC" id="fig|34073.19.peg.3941"/>
<sequence length="106" mass="11356">MHYLLICDTAPDYLERRGEFRDAHLALAWQAVERGELLLGGATSDPPDGAVLLFEAGSADVPAAFAKADPYVRHGIVTGWRVKAWNTVVGAQASTPVRPSSANPAR</sequence>
<accession>A0A0H2M321</accession>
<dbReference type="Proteomes" id="UP000035170">
    <property type="component" value="Unassembled WGS sequence"/>
</dbReference>
<reference evidence="3 4" key="1">
    <citation type="submission" date="2015-03" db="EMBL/GenBank/DDBJ databases">
        <title>Genome sequence of Variovorax paradoxus TBEA6.</title>
        <authorList>
            <person name="Poehlein A."/>
            <person name="Schuldes J."/>
            <person name="Wuebbeler J.H."/>
            <person name="Hiessl S."/>
            <person name="Steinbuechel A."/>
            <person name="Daniel R."/>
        </authorList>
    </citation>
    <scope>NUCLEOTIDE SEQUENCE [LARGE SCALE GENOMIC DNA]</scope>
    <source>
        <strain evidence="3 4">TBEA6</strain>
    </source>
</reference>
<evidence type="ECO:0000259" key="2">
    <source>
        <dbReference type="Pfam" id="PF03795"/>
    </source>
</evidence>
<gene>
    <name evidence="3" type="ORF">VPARA_38510</name>
</gene>
<comment type="caution">
    <text evidence="3">The sequence shown here is derived from an EMBL/GenBank/DDBJ whole genome shotgun (WGS) entry which is preliminary data.</text>
</comment>
<evidence type="ECO:0000313" key="3">
    <source>
        <dbReference type="EMBL" id="KLN55162.1"/>
    </source>
</evidence>
<dbReference type="InterPro" id="IPR011008">
    <property type="entry name" value="Dimeric_a/b-barrel"/>
</dbReference>
<name>A0A0H2M321_VARPD</name>
<organism evidence="3 4">
    <name type="scientific">Variovorax paradoxus</name>
    <dbReference type="NCBI Taxonomy" id="34073"/>
    <lineage>
        <taxon>Bacteria</taxon>
        <taxon>Pseudomonadati</taxon>
        <taxon>Pseudomonadota</taxon>
        <taxon>Betaproteobacteria</taxon>
        <taxon>Burkholderiales</taxon>
        <taxon>Comamonadaceae</taxon>
        <taxon>Variovorax</taxon>
    </lineage>
</organism>
<dbReference type="PANTHER" id="PTHR33606">
    <property type="entry name" value="PROTEIN YCII"/>
    <property type="match status" value="1"/>
</dbReference>
<dbReference type="EMBL" id="JZWI01000019">
    <property type="protein sequence ID" value="KLN55162.1"/>
    <property type="molecule type" value="Genomic_DNA"/>
</dbReference>
<dbReference type="RefSeq" id="WP_047785660.1">
    <property type="nucleotide sequence ID" value="NZ_JZWI01000019.1"/>
</dbReference>
<comment type="similarity">
    <text evidence="1">Belongs to the YciI family.</text>
</comment>
<dbReference type="InterPro" id="IPR005545">
    <property type="entry name" value="YCII"/>
</dbReference>
<protein>
    <submittedName>
        <fullName evidence="3">YciI-like protein</fullName>
    </submittedName>
</protein>
<dbReference type="Gene3D" id="3.30.70.1060">
    <property type="entry name" value="Dimeric alpha+beta barrel"/>
    <property type="match status" value="1"/>
</dbReference>
<dbReference type="InterPro" id="IPR051807">
    <property type="entry name" value="Sec-metab_biosynth-assoc"/>
</dbReference>
<feature type="domain" description="YCII-related" evidence="2">
    <location>
        <begin position="1"/>
        <end position="86"/>
    </location>
</feature>